<reference evidence="1" key="1">
    <citation type="journal article" date="2017" name="Nature">
        <title>The sunflower genome provides insights into oil metabolism, flowering and Asterid evolution.</title>
        <authorList>
            <person name="Badouin H."/>
            <person name="Gouzy J."/>
            <person name="Grassa C.J."/>
            <person name="Murat F."/>
            <person name="Staton S.E."/>
            <person name="Cottret L."/>
            <person name="Lelandais-Briere C."/>
            <person name="Owens G.L."/>
            <person name="Carrere S."/>
            <person name="Mayjonade B."/>
            <person name="Legrand L."/>
            <person name="Gill N."/>
            <person name="Kane N.C."/>
            <person name="Bowers J.E."/>
            <person name="Hubner S."/>
            <person name="Bellec A."/>
            <person name="Berard A."/>
            <person name="Berges H."/>
            <person name="Blanchet N."/>
            <person name="Boniface M.C."/>
            <person name="Brunel D."/>
            <person name="Catrice O."/>
            <person name="Chaidir N."/>
            <person name="Claudel C."/>
            <person name="Donnadieu C."/>
            <person name="Faraut T."/>
            <person name="Fievet G."/>
            <person name="Helmstetter N."/>
            <person name="King M."/>
            <person name="Knapp S.J."/>
            <person name="Lai Z."/>
            <person name="Le Paslier M.C."/>
            <person name="Lippi Y."/>
            <person name="Lorenzon L."/>
            <person name="Mandel J.R."/>
            <person name="Marage G."/>
            <person name="Marchand G."/>
            <person name="Marquand E."/>
            <person name="Bret-Mestries E."/>
            <person name="Morien E."/>
            <person name="Nambeesan S."/>
            <person name="Nguyen T."/>
            <person name="Pegot-Espagnet P."/>
            <person name="Pouilly N."/>
            <person name="Raftis F."/>
            <person name="Sallet E."/>
            <person name="Schiex T."/>
            <person name="Thomas J."/>
            <person name="Vandecasteele C."/>
            <person name="Vares D."/>
            <person name="Vear F."/>
            <person name="Vautrin S."/>
            <person name="Crespi M."/>
            <person name="Mangin B."/>
            <person name="Burke J.M."/>
            <person name="Salse J."/>
            <person name="Munos S."/>
            <person name="Vincourt P."/>
            <person name="Rieseberg L.H."/>
            <person name="Langlade N.B."/>
        </authorList>
    </citation>
    <scope>NUCLEOTIDE SEQUENCE</scope>
    <source>
        <tissue evidence="1">Leaves</tissue>
    </source>
</reference>
<protein>
    <submittedName>
        <fullName evidence="1">Uncharacterized protein</fullName>
    </submittedName>
</protein>
<evidence type="ECO:0000313" key="2">
    <source>
        <dbReference type="Proteomes" id="UP000215914"/>
    </source>
</evidence>
<dbReference type="Gramene" id="mRNA:HanXRQr2_Chr09g0379901">
    <property type="protein sequence ID" value="CDS:HanXRQr2_Chr09g0379901.1"/>
    <property type="gene ID" value="HanXRQr2_Chr09g0379901"/>
</dbReference>
<comment type="caution">
    <text evidence="1">The sequence shown here is derived from an EMBL/GenBank/DDBJ whole genome shotgun (WGS) entry which is preliminary data.</text>
</comment>
<dbReference type="Proteomes" id="UP000215914">
    <property type="component" value="Unassembled WGS sequence"/>
</dbReference>
<sequence>MILNNKQMSIYNVCEEIITSGFLRARFKGLKAFSLCLTRRKPEAELKNKFKNNISYKI</sequence>
<reference evidence="1" key="2">
    <citation type="submission" date="2020-06" db="EMBL/GenBank/DDBJ databases">
        <title>Helianthus annuus Genome sequencing and assembly Release 2.</title>
        <authorList>
            <person name="Gouzy J."/>
            <person name="Langlade N."/>
            <person name="Munos S."/>
        </authorList>
    </citation>
    <scope>NUCLEOTIDE SEQUENCE</scope>
    <source>
        <tissue evidence="1">Leaves</tissue>
    </source>
</reference>
<dbReference type="EMBL" id="MNCJ02000324">
    <property type="protein sequence ID" value="KAF5790164.1"/>
    <property type="molecule type" value="Genomic_DNA"/>
</dbReference>
<accession>A0A9K3I4A3</accession>
<gene>
    <name evidence="1" type="ORF">HanXRQr2_Chr09g0379901</name>
</gene>
<proteinExistence type="predicted"/>
<evidence type="ECO:0000313" key="1">
    <source>
        <dbReference type="EMBL" id="KAF5790164.1"/>
    </source>
</evidence>
<name>A0A9K3I4A3_HELAN</name>
<dbReference type="AlphaFoldDB" id="A0A9K3I4A3"/>
<organism evidence="1 2">
    <name type="scientific">Helianthus annuus</name>
    <name type="common">Common sunflower</name>
    <dbReference type="NCBI Taxonomy" id="4232"/>
    <lineage>
        <taxon>Eukaryota</taxon>
        <taxon>Viridiplantae</taxon>
        <taxon>Streptophyta</taxon>
        <taxon>Embryophyta</taxon>
        <taxon>Tracheophyta</taxon>
        <taxon>Spermatophyta</taxon>
        <taxon>Magnoliopsida</taxon>
        <taxon>eudicotyledons</taxon>
        <taxon>Gunneridae</taxon>
        <taxon>Pentapetalae</taxon>
        <taxon>asterids</taxon>
        <taxon>campanulids</taxon>
        <taxon>Asterales</taxon>
        <taxon>Asteraceae</taxon>
        <taxon>Asteroideae</taxon>
        <taxon>Heliantheae alliance</taxon>
        <taxon>Heliantheae</taxon>
        <taxon>Helianthus</taxon>
    </lineage>
</organism>
<keyword evidence="2" id="KW-1185">Reference proteome</keyword>